<dbReference type="Pfam" id="PF04539">
    <property type="entry name" value="Sigma70_r3"/>
    <property type="match status" value="1"/>
</dbReference>
<dbReference type="SUPFAM" id="SSF88659">
    <property type="entry name" value="Sigma3 and sigma4 domains of RNA polymerase sigma factors"/>
    <property type="match status" value="2"/>
</dbReference>
<dbReference type="InterPro" id="IPR000943">
    <property type="entry name" value="RNA_pol_sigma70"/>
</dbReference>
<dbReference type="CDD" id="cd06171">
    <property type="entry name" value="Sigma70_r4"/>
    <property type="match status" value="1"/>
</dbReference>
<sequence length="280" mass="32039">MQNNASPDTDTVIHAYLDKIAKFPLLSSEEESELGMRIQQGDKTALKALVQSNLRLVVSIAKRYLGRGLDLEDLIQEGNTGLITAANKFNYQKGYKFSTYATWWIRQAVTRALADKSKTIRLPVHSFETLNRMKRAYYELYAERENEPTVEDLAEALGKTPETIIAIQNIEHAPLSLETPVGEDESVQLKELMADPNSENMFEIVLRHEQRRGLEELLEHLSDREQYIIRMRFGFDGDKPKTLEEVAQSLGLTRERIRQIQLHAIEKLRCAAQHSSLADR</sequence>
<dbReference type="Pfam" id="PF04542">
    <property type="entry name" value="Sigma70_r2"/>
    <property type="match status" value="1"/>
</dbReference>
<dbReference type="SUPFAM" id="SSF88946">
    <property type="entry name" value="Sigma2 domain of RNA polymerase sigma factors"/>
    <property type="match status" value="1"/>
</dbReference>
<dbReference type="RefSeq" id="WP_274457497.1">
    <property type="nucleotide sequence ID" value="NZ_CP067097.1"/>
</dbReference>
<evidence type="ECO:0000256" key="1">
    <source>
        <dbReference type="ARBA" id="ARBA00023015"/>
    </source>
</evidence>
<evidence type="ECO:0000256" key="2">
    <source>
        <dbReference type="ARBA" id="ARBA00023082"/>
    </source>
</evidence>
<dbReference type="InterPro" id="IPR050239">
    <property type="entry name" value="Sigma-70_RNA_pol_init_factors"/>
</dbReference>
<dbReference type="PANTHER" id="PTHR30603:SF47">
    <property type="entry name" value="RNA POLYMERASE SIGMA FACTOR SIGD, CHLOROPLASTIC"/>
    <property type="match status" value="1"/>
</dbReference>
<dbReference type="InterPro" id="IPR013325">
    <property type="entry name" value="RNA_pol_sigma_r2"/>
</dbReference>
<dbReference type="Pfam" id="PF04545">
    <property type="entry name" value="Sigma70_r4"/>
    <property type="match status" value="1"/>
</dbReference>
<keyword evidence="1" id="KW-0805">Transcription regulation</keyword>
<evidence type="ECO:0000259" key="5">
    <source>
        <dbReference type="PROSITE" id="PS00716"/>
    </source>
</evidence>
<comment type="caution">
    <text evidence="6">The sequence shown here is derived from an EMBL/GenBank/DDBJ whole genome shotgun (WGS) entry which is preliminary data.</text>
</comment>
<dbReference type="PIRSF" id="PIRSF000770">
    <property type="entry name" value="RNA_pol_sigma-SigE/K"/>
    <property type="match status" value="1"/>
</dbReference>
<dbReference type="InterPro" id="IPR007624">
    <property type="entry name" value="RNA_pol_sigma70_r3"/>
</dbReference>
<dbReference type="InterPro" id="IPR009042">
    <property type="entry name" value="RNA_pol_sigma70_r1_2"/>
</dbReference>
<dbReference type="PANTHER" id="PTHR30603">
    <property type="entry name" value="RNA POLYMERASE SIGMA FACTOR RPO"/>
    <property type="match status" value="1"/>
</dbReference>
<dbReference type="NCBIfam" id="TIGR02937">
    <property type="entry name" value="sigma70-ECF"/>
    <property type="match status" value="1"/>
</dbReference>
<name>A0ABT9XJS4_9BACL</name>
<dbReference type="Proteomes" id="UP001232973">
    <property type="component" value="Unassembled WGS sequence"/>
</dbReference>
<dbReference type="PROSITE" id="PS00716">
    <property type="entry name" value="SIGMA70_2"/>
    <property type="match status" value="1"/>
</dbReference>
<dbReference type="InterPro" id="IPR014284">
    <property type="entry name" value="RNA_pol_sigma-70_dom"/>
</dbReference>
<keyword evidence="2" id="KW-0731">Sigma factor</keyword>
<dbReference type="InterPro" id="IPR036388">
    <property type="entry name" value="WH-like_DNA-bd_sf"/>
</dbReference>
<dbReference type="Gene3D" id="1.10.10.10">
    <property type="entry name" value="Winged helix-like DNA-binding domain superfamily/Winged helix DNA-binding domain"/>
    <property type="match status" value="2"/>
</dbReference>
<dbReference type="PRINTS" id="PR00046">
    <property type="entry name" value="SIGMA70FCT"/>
</dbReference>
<keyword evidence="7" id="KW-1185">Reference proteome</keyword>
<keyword evidence="3" id="KW-0238">DNA-binding</keyword>
<evidence type="ECO:0000313" key="7">
    <source>
        <dbReference type="Proteomes" id="UP001232973"/>
    </source>
</evidence>
<gene>
    <name evidence="6" type="ORF">J2S03_002321</name>
</gene>
<organism evidence="6 7">
    <name type="scientific">Alicyclobacillus cycloheptanicus</name>
    <dbReference type="NCBI Taxonomy" id="1457"/>
    <lineage>
        <taxon>Bacteria</taxon>
        <taxon>Bacillati</taxon>
        <taxon>Bacillota</taxon>
        <taxon>Bacilli</taxon>
        <taxon>Bacillales</taxon>
        <taxon>Alicyclobacillaceae</taxon>
        <taxon>Alicyclobacillus</taxon>
    </lineage>
</organism>
<reference evidence="6 7" key="1">
    <citation type="submission" date="2023-07" db="EMBL/GenBank/DDBJ databases">
        <title>Genomic Encyclopedia of Type Strains, Phase IV (KMG-IV): sequencing the most valuable type-strain genomes for metagenomic binning, comparative biology and taxonomic classification.</title>
        <authorList>
            <person name="Goeker M."/>
        </authorList>
    </citation>
    <scope>NUCLEOTIDE SEQUENCE [LARGE SCALE GENOMIC DNA]</scope>
    <source>
        <strain evidence="6 7">DSM 4006</strain>
    </source>
</reference>
<dbReference type="InterPro" id="IPR007627">
    <property type="entry name" value="RNA_pol_sigma70_r2"/>
</dbReference>
<proteinExistence type="predicted"/>
<dbReference type="InterPro" id="IPR007630">
    <property type="entry name" value="RNA_pol_sigma70_r4"/>
</dbReference>
<keyword evidence="4" id="KW-0804">Transcription</keyword>
<evidence type="ECO:0000313" key="6">
    <source>
        <dbReference type="EMBL" id="MDQ0190457.1"/>
    </source>
</evidence>
<accession>A0ABT9XJS4</accession>
<evidence type="ECO:0000256" key="4">
    <source>
        <dbReference type="ARBA" id="ARBA00023163"/>
    </source>
</evidence>
<dbReference type="Pfam" id="PF00140">
    <property type="entry name" value="Sigma70_r1_2"/>
    <property type="match status" value="1"/>
</dbReference>
<protein>
    <submittedName>
        <fullName evidence="6">RNA polymerase primary sigma factor</fullName>
    </submittedName>
</protein>
<evidence type="ECO:0000256" key="3">
    <source>
        <dbReference type="ARBA" id="ARBA00023125"/>
    </source>
</evidence>
<dbReference type="InterPro" id="IPR013324">
    <property type="entry name" value="RNA_pol_sigma_r3/r4-like"/>
</dbReference>
<dbReference type="Gene3D" id="1.10.601.10">
    <property type="entry name" value="RNA Polymerase Primary Sigma Factor"/>
    <property type="match status" value="1"/>
</dbReference>
<feature type="domain" description="RNA polymerase sigma-70" evidence="5">
    <location>
        <begin position="242"/>
        <end position="268"/>
    </location>
</feature>
<dbReference type="EMBL" id="JAUSTP010000018">
    <property type="protein sequence ID" value="MDQ0190457.1"/>
    <property type="molecule type" value="Genomic_DNA"/>
</dbReference>